<comment type="caution">
    <text evidence="1">The sequence shown here is derived from an EMBL/GenBank/DDBJ whole genome shotgun (WGS) entry which is preliminary data.</text>
</comment>
<evidence type="ECO:0000313" key="2">
    <source>
        <dbReference type="Proteomes" id="UP001222027"/>
    </source>
</evidence>
<protein>
    <submittedName>
        <fullName evidence="1">Uncharacterized protein</fullName>
    </submittedName>
</protein>
<organism evidence="1 2">
    <name type="scientific">Ensete ventricosum</name>
    <name type="common">Abyssinian banana</name>
    <name type="synonym">Musa ensete</name>
    <dbReference type="NCBI Taxonomy" id="4639"/>
    <lineage>
        <taxon>Eukaryota</taxon>
        <taxon>Viridiplantae</taxon>
        <taxon>Streptophyta</taxon>
        <taxon>Embryophyta</taxon>
        <taxon>Tracheophyta</taxon>
        <taxon>Spermatophyta</taxon>
        <taxon>Magnoliopsida</taxon>
        <taxon>Liliopsida</taxon>
        <taxon>Zingiberales</taxon>
        <taxon>Musaceae</taxon>
        <taxon>Ensete</taxon>
    </lineage>
</organism>
<reference evidence="1 2" key="1">
    <citation type="submission" date="2022-12" db="EMBL/GenBank/DDBJ databases">
        <title>Chromosome-scale assembly of the Ensete ventricosum genome.</title>
        <authorList>
            <person name="Dussert Y."/>
            <person name="Stocks J."/>
            <person name="Wendawek A."/>
            <person name="Woldeyes F."/>
            <person name="Nichols R.A."/>
            <person name="Borrell J.S."/>
        </authorList>
    </citation>
    <scope>NUCLEOTIDE SEQUENCE [LARGE SCALE GENOMIC DNA]</scope>
    <source>
        <strain evidence="2">cv. Maze</strain>
        <tissue evidence="1">Seeds</tissue>
    </source>
</reference>
<gene>
    <name evidence="1" type="ORF">OPV22_034037</name>
</gene>
<keyword evidence="2" id="KW-1185">Reference proteome</keyword>
<dbReference type="Proteomes" id="UP001222027">
    <property type="component" value="Unassembled WGS sequence"/>
</dbReference>
<dbReference type="AlphaFoldDB" id="A0AAV8P1F1"/>
<dbReference type="EMBL" id="JAQQAF010000009">
    <property type="protein sequence ID" value="KAJ8461111.1"/>
    <property type="molecule type" value="Genomic_DNA"/>
</dbReference>
<proteinExistence type="predicted"/>
<evidence type="ECO:0000313" key="1">
    <source>
        <dbReference type="EMBL" id="KAJ8461111.1"/>
    </source>
</evidence>
<name>A0AAV8P1F1_ENSVE</name>
<sequence length="72" mass="8005">MMMARVGGRVYRGREALWANPYTSVPAPSQRAMLVSWTLVFQFVAFGCENVLGTYFPTTGLIVSSTLLMDIK</sequence>
<accession>A0AAV8P1F1</accession>